<proteinExistence type="predicted"/>
<dbReference type="Proteomes" id="UP001151582">
    <property type="component" value="Unassembled WGS sequence"/>
</dbReference>
<accession>A0A9W8EBT7</accession>
<name>A0A9W8EBT7_9FUNG</name>
<gene>
    <name evidence="1" type="ORF">H4R34_004319</name>
</gene>
<evidence type="ECO:0008006" key="3">
    <source>
        <dbReference type="Google" id="ProtNLM"/>
    </source>
</evidence>
<dbReference type="OrthoDB" id="2403262at2759"/>
<reference evidence="1" key="1">
    <citation type="submission" date="2022-07" db="EMBL/GenBank/DDBJ databases">
        <title>Phylogenomic reconstructions and comparative analyses of Kickxellomycotina fungi.</title>
        <authorList>
            <person name="Reynolds N.K."/>
            <person name="Stajich J.E."/>
            <person name="Barry K."/>
            <person name="Grigoriev I.V."/>
            <person name="Crous P."/>
            <person name="Smith M.E."/>
        </authorList>
    </citation>
    <scope>NUCLEOTIDE SEQUENCE</scope>
    <source>
        <strain evidence="1">RSA 567</strain>
    </source>
</reference>
<evidence type="ECO:0000313" key="1">
    <source>
        <dbReference type="EMBL" id="KAJ1975484.1"/>
    </source>
</evidence>
<sequence length="292" mass="32098">MFSPTIPWRTLLRSPHQLLLSFGPPALYPLFVHKVLFDYLQTHLVFPCVHYFILQARHLPLLPNRLIRLFAIANPFQALAGSTELLHGDPADLVEFTLDAPASDAILTEPISMPVPAAEPAASTPPPTRWSSIAKKSMLYHFFPEMVSVLISNLASKMILYPIESLYYVCMAHQDLADLAQSDVLNTVAQMAPHVFIDASSPYHAAAVSLGLVSGPTESFRETANTSATLLPGIRGCWAITKAMYHFSGRSISGFYGGFWHGLASDVLVSYVVIECAYQGYRLFSRLIAACG</sequence>
<dbReference type="EMBL" id="JANBQB010000522">
    <property type="protein sequence ID" value="KAJ1975484.1"/>
    <property type="molecule type" value="Genomic_DNA"/>
</dbReference>
<dbReference type="AlphaFoldDB" id="A0A9W8EBT7"/>
<comment type="caution">
    <text evidence="1">The sequence shown here is derived from an EMBL/GenBank/DDBJ whole genome shotgun (WGS) entry which is preliminary data.</text>
</comment>
<protein>
    <recommendedName>
        <fullName evidence="3">Mitochondrial carrier domain-containing protein</fullName>
    </recommendedName>
</protein>
<evidence type="ECO:0000313" key="2">
    <source>
        <dbReference type="Proteomes" id="UP001151582"/>
    </source>
</evidence>
<organism evidence="1 2">
    <name type="scientific">Dimargaris verticillata</name>
    <dbReference type="NCBI Taxonomy" id="2761393"/>
    <lineage>
        <taxon>Eukaryota</taxon>
        <taxon>Fungi</taxon>
        <taxon>Fungi incertae sedis</taxon>
        <taxon>Zoopagomycota</taxon>
        <taxon>Kickxellomycotina</taxon>
        <taxon>Dimargaritomycetes</taxon>
        <taxon>Dimargaritales</taxon>
        <taxon>Dimargaritaceae</taxon>
        <taxon>Dimargaris</taxon>
    </lineage>
</organism>
<keyword evidence="2" id="KW-1185">Reference proteome</keyword>